<dbReference type="GO" id="GO:0005789">
    <property type="term" value="C:endoplasmic reticulum membrane"/>
    <property type="evidence" value="ECO:0007669"/>
    <property type="project" value="TreeGrafter"/>
</dbReference>
<gene>
    <name evidence="3" type="ORF">OXX778_LOCUS3708</name>
</gene>
<dbReference type="AlphaFoldDB" id="A0A813P3D6"/>
<dbReference type="InterPro" id="IPR053202">
    <property type="entry name" value="EGF_Rcpt_Signaling_Reg"/>
</dbReference>
<dbReference type="SUPFAM" id="SSF53335">
    <property type="entry name" value="S-adenosyl-L-methionine-dependent methyltransferases"/>
    <property type="match status" value="1"/>
</dbReference>
<evidence type="ECO:0000313" key="3">
    <source>
        <dbReference type="EMBL" id="CAF0747022.1"/>
    </source>
</evidence>
<evidence type="ECO:0000313" key="4">
    <source>
        <dbReference type="Proteomes" id="UP000663879"/>
    </source>
</evidence>
<keyword evidence="1" id="KW-1133">Transmembrane helix</keyword>
<dbReference type="InterPro" id="IPR029063">
    <property type="entry name" value="SAM-dependent_MTases_sf"/>
</dbReference>
<dbReference type="GO" id="GO:0016197">
    <property type="term" value="P:endosomal transport"/>
    <property type="evidence" value="ECO:0007669"/>
    <property type="project" value="TreeGrafter"/>
</dbReference>
<organism evidence="3 4">
    <name type="scientific">Brachionus calyciflorus</name>
    <dbReference type="NCBI Taxonomy" id="104777"/>
    <lineage>
        <taxon>Eukaryota</taxon>
        <taxon>Metazoa</taxon>
        <taxon>Spiralia</taxon>
        <taxon>Gnathifera</taxon>
        <taxon>Rotifera</taxon>
        <taxon>Eurotatoria</taxon>
        <taxon>Monogononta</taxon>
        <taxon>Pseudotrocha</taxon>
        <taxon>Ploima</taxon>
        <taxon>Brachionidae</taxon>
        <taxon>Brachionus</taxon>
    </lineage>
</organism>
<dbReference type="GO" id="GO:0005886">
    <property type="term" value="C:plasma membrane"/>
    <property type="evidence" value="ECO:0007669"/>
    <property type="project" value="TreeGrafter"/>
</dbReference>
<dbReference type="InterPro" id="IPR006342">
    <property type="entry name" value="FkbM_mtfrase"/>
</dbReference>
<keyword evidence="1" id="KW-0472">Membrane</keyword>
<dbReference type="Pfam" id="PF05050">
    <property type="entry name" value="Methyltransf_21"/>
    <property type="match status" value="1"/>
</dbReference>
<keyword evidence="1" id="KW-0812">Transmembrane</keyword>
<accession>A0A813P3D6</accession>
<sequence>MSQNFLYKVVLITVSLLLIMLLLQNQLGPGSVTRKYWIKENHHDEKLAFSDIFNSSSEQNLIDPKTILQTISFMIQETDEFDSNLINFVRSLIHKPSGKKLNLDNPDKKDFSQIGQSHYMDSLLGKVSNGFFIEAGGYNGEYLSNTLFFELVRKWTGILIEPIPSLHSSILSKNRNIYSINACIAKKHPIVSKFIIASDSALSGRLNQMSQRHSNQFDIIYVPCFSINTILKAIDVKKVDYFSLDVEGGEWDVLSNLDLNNIDFRSFSIEHNGETERRNKMRDYLIKNNYKITKMDRQDLYSIKINS</sequence>
<dbReference type="PANTHER" id="PTHR34009:SF2">
    <property type="entry name" value="PROTEIN STAR"/>
    <property type="match status" value="1"/>
</dbReference>
<keyword evidence="4" id="KW-1185">Reference proteome</keyword>
<comment type="caution">
    <text evidence="3">The sequence shown here is derived from an EMBL/GenBank/DDBJ whole genome shotgun (WGS) entry which is preliminary data.</text>
</comment>
<dbReference type="Gene3D" id="3.40.50.150">
    <property type="entry name" value="Vaccinia Virus protein VP39"/>
    <property type="match status" value="1"/>
</dbReference>
<dbReference type="EMBL" id="CAJNOC010000337">
    <property type="protein sequence ID" value="CAF0747022.1"/>
    <property type="molecule type" value="Genomic_DNA"/>
</dbReference>
<dbReference type="GO" id="GO:0031902">
    <property type="term" value="C:late endosome membrane"/>
    <property type="evidence" value="ECO:0007669"/>
    <property type="project" value="TreeGrafter"/>
</dbReference>
<feature type="transmembrane region" description="Helical" evidence="1">
    <location>
        <begin position="5"/>
        <end position="23"/>
    </location>
</feature>
<proteinExistence type="predicted"/>
<dbReference type="OrthoDB" id="6352234at2759"/>
<dbReference type="Proteomes" id="UP000663879">
    <property type="component" value="Unassembled WGS sequence"/>
</dbReference>
<dbReference type="PANTHER" id="PTHR34009">
    <property type="entry name" value="PROTEIN STAR"/>
    <property type="match status" value="1"/>
</dbReference>
<evidence type="ECO:0000259" key="2">
    <source>
        <dbReference type="Pfam" id="PF05050"/>
    </source>
</evidence>
<evidence type="ECO:0000256" key="1">
    <source>
        <dbReference type="SAM" id="Phobius"/>
    </source>
</evidence>
<name>A0A813P3D6_9BILA</name>
<dbReference type="GO" id="GO:0005794">
    <property type="term" value="C:Golgi apparatus"/>
    <property type="evidence" value="ECO:0007669"/>
    <property type="project" value="TreeGrafter"/>
</dbReference>
<dbReference type="GO" id="GO:0006888">
    <property type="term" value="P:endoplasmic reticulum to Golgi vesicle-mediated transport"/>
    <property type="evidence" value="ECO:0007669"/>
    <property type="project" value="TreeGrafter"/>
</dbReference>
<reference evidence="3" key="1">
    <citation type="submission" date="2021-02" db="EMBL/GenBank/DDBJ databases">
        <authorList>
            <person name="Nowell W R."/>
        </authorList>
    </citation>
    <scope>NUCLEOTIDE SEQUENCE</scope>
    <source>
        <strain evidence="3">Ploen Becks lab</strain>
    </source>
</reference>
<protein>
    <recommendedName>
        <fullName evidence="2">Methyltransferase FkbM domain-containing protein</fullName>
    </recommendedName>
</protein>
<feature type="domain" description="Methyltransferase FkbM" evidence="2">
    <location>
        <begin position="135"/>
        <end position="291"/>
    </location>
</feature>